<dbReference type="Proteomes" id="UP000250235">
    <property type="component" value="Unassembled WGS sequence"/>
</dbReference>
<dbReference type="PANTHER" id="PTHR33223:SF8">
    <property type="entry name" value="OS04G0172440 PROTEIN"/>
    <property type="match status" value="1"/>
</dbReference>
<feature type="domain" description="Retrotransposon gag" evidence="2">
    <location>
        <begin position="304"/>
        <end position="391"/>
    </location>
</feature>
<evidence type="ECO:0000256" key="1">
    <source>
        <dbReference type="SAM" id="MobiDB-lite"/>
    </source>
</evidence>
<keyword evidence="4" id="KW-1185">Reference proteome</keyword>
<proteinExistence type="predicted"/>
<dbReference type="Pfam" id="PF03732">
    <property type="entry name" value="Retrotrans_gag"/>
    <property type="match status" value="1"/>
</dbReference>
<dbReference type="PANTHER" id="PTHR33223">
    <property type="entry name" value="CCHC-TYPE DOMAIN-CONTAINING PROTEIN"/>
    <property type="match status" value="1"/>
</dbReference>
<feature type="region of interest" description="Disordered" evidence="1">
    <location>
        <begin position="47"/>
        <end position="67"/>
    </location>
</feature>
<evidence type="ECO:0000313" key="4">
    <source>
        <dbReference type="Proteomes" id="UP000250235"/>
    </source>
</evidence>
<protein>
    <recommendedName>
        <fullName evidence="2">Retrotransposon gag domain-containing protein</fullName>
    </recommendedName>
</protein>
<feature type="compositionally biased region" description="Basic and acidic residues" evidence="1">
    <location>
        <begin position="1"/>
        <end position="16"/>
    </location>
</feature>
<reference evidence="3 4" key="1">
    <citation type="journal article" date="2015" name="Proc. Natl. Acad. Sci. U.S.A.">
        <title>The resurrection genome of Boea hygrometrica: A blueprint for survival of dehydration.</title>
        <authorList>
            <person name="Xiao L."/>
            <person name="Yang G."/>
            <person name="Zhang L."/>
            <person name="Yang X."/>
            <person name="Zhao S."/>
            <person name="Ji Z."/>
            <person name="Zhou Q."/>
            <person name="Hu M."/>
            <person name="Wang Y."/>
            <person name="Chen M."/>
            <person name="Xu Y."/>
            <person name="Jin H."/>
            <person name="Xiao X."/>
            <person name="Hu G."/>
            <person name="Bao F."/>
            <person name="Hu Y."/>
            <person name="Wan P."/>
            <person name="Li L."/>
            <person name="Deng X."/>
            <person name="Kuang T."/>
            <person name="Xiang C."/>
            <person name="Zhu J.K."/>
            <person name="Oliver M.J."/>
            <person name="He Y."/>
        </authorList>
    </citation>
    <scope>NUCLEOTIDE SEQUENCE [LARGE SCALE GENOMIC DNA]</scope>
    <source>
        <strain evidence="4">cv. XS01</strain>
    </source>
</reference>
<gene>
    <name evidence="3" type="ORF">F511_21974</name>
</gene>
<accession>A0A2Z7C9G7</accession>
<evidence type="ECO:0000259" key="2">
    <source>
        <dbReference type="Pfam" id="PF03732"/>
    </source>
</evidence>
<evidence type="ECO:0000313" key="3">
    <source>
        <dbReference type="EMBL" id="KZV43382.1"/>
    </source>
</evidence>
<feature type="region of interest" description="Disordered" evidence="1">
    <location>
        <begin position="1"/>
        <end position="32"/>
    </location>
</feature>
<sequence length="487" mass="56418">MPPKRREQTDKNKEDDNMPELEELQAADDNQQRISVQGMVDRIEGQSHGQPVVKRPAVPHRHTPDKDVADLEEASKVMAEGIMVYEKAVVSHITQSTNQRNFQHKEPKQGVGSSGAGETHRSIPTPPILEERYTSPHRREETVFQRSPANVRGNGNGNPRPHLHQLCNVTNPVNRPDLCEEGMGFPVESTDINADNGAYEARGARFYNHPLQNRNTGIIDLDLMRETVHELYEPTLRMIGRPQFHKPYPKIIDHNNPYPRGYKIPDFGLFSGEDGQSTLEHIARFTIKCGTLANLENFSNLKLRLFPNTLTGTSFTWYTLLPRNSVLTWQEMERQFRTQFYHTEPEVCISDLSRINQKKNESVDRFKKIKNRCKVFLPEVEFVKMAQKGLDFELKKKFQGMGFRDFFELSSKVAEYEELLKEESYKKKTTLGSYYQDIEEVALVETFSPDHRVPTKEEIKKREYCEYHDPYNYTTKSCFALKDICRK</sequence>
<dbReference type="InterPro" id="IPR005162">
    <property type="entry name" value="Retrotrans_gag_dom"/>
</dbReference>
<organism evidence="3 4">
    <name type="scientific">Dorcoceras hygrometricum</name>
    <dbReference type="NCBI Taxonomy" id="472368"/>
    <lineage>
        <taxon>Eukaryota</taxon>
        <taxon>Viridiplantae</taxon>
        <taxon>Streptophyta</taxon>
        <taxon>Embryophyta</taxon>
        <taxon>Tracheophyta</taxon>
        <taxon>Spermatophyta</taxon>
        <taxon>Magnoliopsida</taxon>
        <taxon>eudicotyledons</taxon>
        <taxon>Gunneridae</taxon>
        <taxon>Pentapetalae</taxon>
        <taxon>asterids</taxon>
        <taxon>lamiids</taxon>
        <taxon>Lamiales</taxon>
        <taxon>Gesneriaceae</taxon>
        <taxon>Didymocarpoideae</taxon>
        <taxon>Trichosporeae</taxon>
        <taxon>Loxocarpinae</taxon>
        <taxon>Dorcoceras</taxon>
    </lineage>
</organism>
<dbReference type="EMBL" id="KQ998120">
    <property type="protein sequence ID" value="KZV43382.1"/>
    <property type="molecule type" value="Genomic_DNA"/>
</dbReference>
<feature type="region of interest" description="Disordered" evidence="1">
    <location>
        <begin position="96"/>
        <end position="161"/>
    </location>
</feature>
<feature type="compositionally biased region" description="Acidic residues" evidence="1">
    <location>
        <begin position="17"/>
        <end position="26"/>
    </location>
</feature>
<dbReference type="OrthoDB" id="911638at2759"/>
<feature type="compositionally biased region" description="Basic and acidic residues" evidence="1">
    <location>
        <begin position="129"/>
        <end position="143"/>
    </location>
</feature>
<dbReference type="AlphaFoldDB" id="A0A2Z7C9G7"/>
<name>A0A2Z7C9G7_9LAMI</name>